<dbReference type="EMBL" id="VWRN01000060">
    <property type="protein sequence ID" value="KAA6118012.1"/>
    <property type="molecule type" value="Genomic_DNA"/>
</dbReference>
<dbReference type="InterPro" id="IPR044992">
    <property type="entry name" value="ChyE-like"/>
</dbReference>
<dbReference type="PANTHER" id="PTHR42695:SF5">
    <property type="entry name" value="GLUTAMINE AMIDOTRANSFERASE YLR126C-RELATED"/>
    <property type="match status" value="1"/>
</dbReference>
<keyword evidence="2" id="KW-0808">Transferase</keyword>
<dbReference type="PROSITE" id="PS51273">
    <property type="entry name" value="GATASE_TYPE_1"/>
    <property type="match status" value="1"/>
</dbReference>
<organism evidence="2 3">
    <name type="scientific">Cupriavidus cauae</name>
    <dbReference type="NCBI Taxonomy" id="2608999"/>
    <lineage>
        <taxon>Bacteria</taxon>
        <taxon>Pseudomonadati</taxon>
        <taxon>Pseudomonadota</taxon>
        <taxon>Betaproteobacteria</taxon>
        <taxon>Burkholderiales</taxon>
        <taxon>Burkholderiaceae</taxon>
        <taxon>Cupriavidus</taxon>
    </lineage>
</organism>
<dbReference type="InterPro" id="IPR017926">
    <property type="entry name" value="GATASE"/>
</dbReference>
<feature type="domain" description="Glutamine amidotransferase" evidence="1">
    <location>
        <begin position="27"/>
        <end position="183"/>
    </location>
</feature>
<evidence type="ECO:0000313" key="2">
    <source>
        <dbReference type="EMBL" id="KAA6118012.1"/>
    </source>
</evidence>
<dbReference type="Pfam" id="PF00117">
    <property type="entry name" value="GATase"/>
    <property type="match status" value="1"/>
</dbReference>
<sequence>MHRTALAIRHVAFEDLGIIEPLLIERGYTVRYLEAGVDAIDSATVTAADLLVVLGGPIGVYETDRYPFLAAEKDAIAARLRQDKPTLGICLGAQLMAAALGATVTPTGKVEIGYGALTLTGEGRASPLRHVGEIPVLHWHGDQFAIPERASRLAETAGFPNQAFALGPHILGLQFHLEADHRQIERWLIGHAHELAAHRLDIAAIRADAARHGSVLERAARAVIGEWLDALRFGQTVG</sequence>
<dbReference type="CDD" id="cd01741">
    <property type="entry name" value="GATase1_1"/>
    <property type="match status" value="1"/>
</dbReference>
<reference evidence="2 3" key="1">
    <citation type="submission" date="2019-09" db="EMBL/GenBank/DDBJ databases">
        <title>Isolation of a novel species in the genus Cupriavidus from patients with sepsis using whole genome sequencing.</title>
        <authorList>
            <person name="Kweon O.J."/>
            <person name="Lee M.-K."/>
        </authorList>
    </citation>
    <scope>NUCLEOTIDE SEQUENCE [LARGE SCALE GENOMIC DNA]</scope>
    <source>
        <strain evidence="2 3">MKL-01</strain>
    </source>
</reference>
<dbReference type="RefSeq" id="WP_150084617.1">
    <property type="nucleotide sequence ID" value="NZ_VWRN01000060.1"/>
</dbReference>
<keyword evidence="2" id="KW-0315">Glutamine amidotransferase</keyword>
<dbReference type="SUPFAM" id="SSF52317">
    <property type="entry name" value="Class I glutamine amidotransferase-like"/>
    <property type="match status" value="1"/>
</dbReference>
<accession>A0A5M8A5P6</accession>
<evidence type="ECO:0000259" key="1">
    <source>
        <dbReference type="Pfam" id="PF00117"/>
    </source>
</evidence>
<dbReference type="AlphaFoldDB" id="A0A5M8A5P6"/>
<dbReference type="GO" id="GO:0016740">
    <property type="term" value="F:transferase activity"/>
    <property type="evidence" value="ECO:0007669"/>
    <property type="project" value="UniProtKB-KW"/>
</dbReference>
<dbReference type="GO" id="GO:0005829">
    <property type="term" value="C:cytosol"/>
    <property type="evidence" value="ECO:0007669"/>
    <property type="project" value="TreeGrafter"/>
</dbReference>
<protein>
    <submittedName>
        <fullName evidence="2">Glutamine amidotransferase</fullName>
    </submittedName>
</protein>
<proteinExistence type="predicted"/>
<name>A0A5M8A5P6_9BURK</name>
<comment type="caution">
    <text evidence="2">The sequence shown here is derived from an EMBL/GenBank/DDBJ whole genome shotgun (WGS) entry which is preliminary data.</text>
</comment>
<dbReference type="Gene3D" id="3.40.50.880">
    <property type="match status" value="1"/>
</dbReference>
<dbReference type="Proteomes" id="UP000324324">
    <property type="component" value="Unassembled WGS sequence"/>
</dbReference>
<dbReference type="NCBIfam" id="NF005458">
    <property type="entry name" value="PRK07053.1"/>
    <property type="match status" value="1"/>
</dbReference>
<dbReference type="InterPro" id="IPR029062">
    <property type="entry name" value="Class_I_gatase-like"/>
</dbReference>
<keyword evidence="3" id="KW-1185">Reference proteome</keyword>
<evidence type="ECO:0000313" key="3">
    <source>
        <dbReference type="Proteomes" id="UP000324324"/>
    </source>
</evidence>
<dbReference type="PANTHER" id="PTHR42695">
    <property type="entry name" value="GLUTAMINE AMIDOTRANSFERASE YLR126C-RELATED"/>
    <property type="match status" value="1"/>
</dbReference>
<gene>
    <name evidence="2" type="ORF">F1599_22245</name>
</gene>